<sequence length="79" mass="9094">MEYGTIKIKLDELIKKEGISKNKLSHRAEMQRSQINNYCNNKISRLDIDVLARICTVLDCEIGDLLEFIPAENSNPEEK</sequence>
<dbReference type="PANTHER" id="PTHR37301:SF1">
    <property type="entry name" value="DNA-BINDING PROTEIN"/>
    <property type="match status" value="1"/>
</dbReference>
<name>A0A974BMR3_SEDHY</name>
<dbReference type="EMBL" id="JACBNQ010000033">
    <property type="protein sequence ID" value="NYB75927.1"/>
    <property type="molecule type" value="Genomic_DNA"/>
</dbReference>
<evidence type="ECO:0000313" key="3">
    <source>
        <dbReference type="Proteomes" id="UP000611629"/>
    </source>
</evidence>
<dbReference type="InterPro" id="IPR010982">
    <property type="entry name" value="Lambda_DNA-bd_dom_sf"/>
</dbReference>
<dbReference type="RefSeq" id="WP_179239646.1">
    <property type="nucleotide sequence ID" value="NZ_JACBNQ010000033.1"/>
</dbReference>
<proteinExistence type="predicted"/>
<reference evidence="2" key="1">
    <citation type="submission" date="2020-07" db="EMBL/GenBank/DDBJ databases">
        <title>Genomic analysis of a strain of Sedimentibacter Hydroxybenzoicus DSM7310.</title>
        <authorList>
            <person name="Ma S."/>
        </authorList>
    </citation>
    <scope>NUCLEOTIDE SEQUENCE</scope>
    <source>
        <strain evidence="2">DSM 7310</strain>
    </source>
</reference>
<dbReference type="PANTHER" id="PTHR37301">
    <property type="entry name" value="DNA-BINDING PROTEIN-RELATED"/>
    <property type="match status" value="1"/>
</dbReference>
<dbReference type="PROSITE" id="PS50943">
    <property type="entry name" value="HTH_CROC1"/>
    <property type="match status" value="1"/>
</dbReference>
<evidence type="ECO:0000259" key="1">
    <source>
        <dbReference type="PROSITE" id="PS50943"/>
    </source>
</evidence>
<dbReference type="InterPro" id="IPR001387">
    <property type="entry name" value="Cro/C1-type_HTH"/>
</dbReference>
<keyword evidence="3" id="KW-1185">Reference proteome</keyword>
<accession>A0A974BMR3</accession>
<evidence type="ECO:0000313" key="2">
    <source>
        <dbReference type="EMBL" id="NYB75927.1"/>
    </source>
</evidence>
<dbReference type="AlphaFoldDB" id="A0A974BMR3"/>
<dbReference type="GO" id="GO:0003677">
    <property type="term" value="F:DNA binding"/>
    <property type="evidence" value="ECO:0007669"/>
    <property type="project" value="InterPro"/>
</dbReference>
<dbReference type="Proteomes" id="UP000611629">
    <property type="component" value="Unassembled WGS sequence"/>
</dbReference>
<protein>
    <submittedName>
        <fullName evidence="2">Helix-turn-helix transcriptional regulator</fullName>
    </submittedName>
</protein>
<organism evidence="2 3">
    <name type="scientific">Sedimentibacter hydroxybenzoicus DSM 7310</name>
    <dbReference type="NCBI Taxonomy" id="1123245"/>
    <lineage>
        <taxon>Bacteria</taxon>
        <taxon>Bacillati</taxon>
        <taxon>Bacillota</taxon>
        <taxon>Tissierellia</taxon>
        <taxon>Sedimentibacter</taxon>
    </lineage>
</organism>
<dbReference type="SMART" id="SM00530">
    <property type="entry name" value="HTH_XRE"/>
    <property type="match status" value="1"/>
</dbReference>
<gene>
    <name evidence="2" type="ORF">HZF24_17395</name>
</gene>
<comment type="caution">
    <text evidence="2">The sequence shown here is derived from an EMBL/GenBank/DDBJ whole genome shotgun (WGS) entry which is preliminary data.</text>
</comment>
<feature type="domain" description="HTH cro/C1-type" evidence="1">
    <location>
        <begin position="10"/>
        <end position="65"/>
    </location>
</feature>
<dbReference type="SUPFAM" id="SSF47413">
    <property type="entry name" value="lambda repressor-like DNA-binding domains"/>
    <property type="match status" value="1"/>
</dbReference>
<dbReference type="Pfam" id="PF13443">
    <property type="entry name" value="HTH_26"/>
    <property type="match status" value="1"/>
</dbReference>
<dbReference type="Gene3D" id="1.10.260.40">
    <property type="entry name" value="lambda repressor-like DNA-binding domains"/>
    <property type="match status" value="1"/>
</dbReference>